<dbReference type="InterPro" id="IPR027417">
    <property type="entry name" value="P-loop_NTPase"/>
</dbReference>
<dbReference type="Gene3D" id="3.30.70.1230">
    <property type="entry name" value="Nucleotide cyclase"/>
    <property type="match status" value="1"/>
</dbReference>
<dbReference type="PANTHER" id="PTHR47691:SF3">
    <property type="entry name" value="HTH-TYPE TRANSCRIPTIONAL REGULATOR RV0890C-RELATED"/>
    <property type="match status" value="1"/>
</dbReference>
<evidence type="ECO:0000313" key="2">
    <source>
        <dbReference type="EMBL" id="MBP2323092.1"/>
    </source>
</evidence>
<dbReference type="Gene3D" id="3.40.50.300">
    <property type="entry name" value="P-loop containing nucleotide triphosphate hydrolases"/>
    <property type="match status" value="1"/>
</dbReference>
<evidence type="ECO:0000259" key="1">
    <source>
        <dbReference type="SMART" id="SM00382"/>
    </source>
</evidence>
<dbReference type="PANTHER" id="PTHR47691">
    <property type="entry name" value="REGULATOR-RELATED"/>
    <property type="match status" value="1"/>
</dbReference>
<dbReference type="SMART" id="SM00382">
    <property type="entry name" value="AAA"/>
    <property type="match status" value="1"/>
</dbReference>
<gene>
    <name evidence="2" type="ORF">JOF56_003477</name>
</gene>
<evidence type="ECO:0000313" key="3">
    <source>
        <dbReference type="Proteomes" id="UP001519332"/>
    </source>
</evidence>
<protein>
    <submittedName>
        <fullName evidence="2">Tetratricopeptide (TPR) repeat protein</fullName>
    </submittedName>
</protein>
<name>A0ABS4TFA2_9PSEU</name>
<accession>A0ABS4TFA2</accession>
<dbReference type="Gene3D" id="1.25.40.10">
    <property type="entry name" value="Tetratricopeptide repeat domain"/>
    <property type="match status" value="1"/>
</dbReference>
<dbReference type="SUPFAM" id="SSF48452">
    <property type="entry name" value="TPR-like"/>
    <property type="match status" value="2"/>
</dbReference>
<dbReference type="InterPro" id="IPR011990">
    <property type="entry name" value="TPR-like_helical_dom_sf"/>
</dbReference>
<comment type="caution">
    <text evidence="2">The sequence shown here is derived from an EMBL/GenBank/DDBJ whole genome shotgun (WGS) entry which is preliminary data.</text>
</comment>
<dbReference type="InterPro" id="IPR003593">
    <property type="entry name" value="AAA+_ATPase"/>
</dbReference>
<dbReference type="PRINTS" id="PR00364">
    <property type="entry name" value="DISEASERSIST"/>
</dbReference>
<dbReference type="RefSeq" id="WP_209639008.1">
    <property type="nucleotide sequence ID" value="NZ_JAGINW010000001.1"/>
</dbReference>
<reference evidence="2 3" key="1">
    <citation type="submission" date="2021-03" db="EMBL/GenBank/DDBJ databases">
        <title>Sequencing the genomes of 1000 actinobacteria strains.</title>
        <authorList>
            <person name="Klenk H.-P."/>
        </authorList>
    </citation>
    <scope>NUCLEOTIDE SEQUENCE [LARGE SCALE GENOMIC DNA]</scope>
    <source>
        <strain evidence="2 3">DSM 46670</strain>
    </source>
</reference>
<dbReference type="Pfam" id="PF13424">
    <property type="entry name" value="TPR_12"/>
    <property type="match status" value="2"/>
</dbReference>
<dbReference type="EMBL" id="JAGINW010000001">
    <property type="protein sequence ID" value="MBP2323092.1"/>
    <property type="molecule type" value="Genomic_DNA"/>
</dbReference>
<sequence>MHPYPTHQSVLAFDVEGFSDPYRDDSAQTVVRAGIYRVVQDSFAAAGIPWDLCVHEDRGDGAIVVVPPEVSKVLLLDPLLSGLCAALVDYNRHARLSERIRLRLVVHAGEVGVDDYGLSGTDLLAACRLLEAEELRIALRHSPVPLAAIVSDGIYDSIVRHGFRNIDPAAFHPVAVKVKRNRLHGWIHLPGTSIPPVIDREDPPSDSPRQLRAATGTFVNRKRELRTLDQAGRQGQLVVLIGPPGVGKTAFALYWANRVRARYDGGQFYADLGGPGRPVALVEVLGRFLRALGVAAARVPVDTDEQAAMFRSLTAGRRLLILLDNVASADQVRALMPASESSVTVATSRVRLGGLITQGARFVEIDRLGVPDGVELLSRAVGAVRIKNELDSARELVTFCGGLPIALCVAAARLVSHPKWTVKRLVADLDGRLDRLSFGDDLSVKAVFDVSYQALSMPAARLYRLLGLHPGPDFDAGVAAAALRTSRPEAERLIDEMVNANLLEEVAEDRCRFHDLIRLHAMEIAESDESSADRALGVHRMLDWYLDTATAAGRVVTPHRQGLRRDIEHVPVDQVTFDGHADALDWLDRERTNLLAAARAAAERGMPTKVWQLADAMWGLFLYRTHYHDWMQFDLLAVEATRGGPDLAAEAEAQDRLGLLYHALHRNDEALTHMARAAELWRELGERHRIAGSTERFGFAHLDEGRADLAIDHFTRALAGYREAGESRSTGLALISLGRALIESGRYTEATGHLHEAHTELTALPIPDPYNSARALLALARAETGAGNWTGAHTHLQATLTAMREVNSPLGEADTHWALAELYEKTGDHDQARHHYQVTESMLTDLGNPGVARVRAQLTALGS</sequence>
<dbReference type="InterPro" id="IPR029787">
    <property type="entry name" value="Nucleotide_cyclase"/>
</dbReference>
<dbReference type="Proteomes" id="UP001519332">
    <property type="component" value="Unassembled WGS sequence"/>
</dbReference>
<feature type="domain" description="AAA+ ATPase" evidence="1">
    <location>
        <begin position="234"/>
        <end position="448"/>
    </location>
</feature>
<organism evidence="2 3">
    <name type="scientific">Kibdelosporangium banguiense</name>
    <dbReference type="NCBI Taxonomy" id="1365924"/>
    <lineage>
        <taxon>Bacteria</taxon>
        <taxon>Bacillati</taxon>
        <taxon>Actinomycetota</taxon>
        <taxon>Actinomycetes</taxon>
        <taxon>Pseudonocardiales</taxon>
        <taxon>Pseudonocardiaceae</taxon>
        <taxon>Kibdelosporangium</taxon>
    </lineage>
</organism>
<dbReference type="SUPFAM" id="SSF52540">
    <property type="entry name" value="P-loop containing nucleoside triphosphate hydrolases"/>
    <property type="match status" value="1"/>
</dbReference>
<proteinExistence type="predicted"/>
<keyword evidence="3" id="KW-1185">Reference proteome</keyword>